<dbReference type="PANTHER" id="PTHR31342:SF35">
    <property type="entry name" value="PROTEIN CHUP1, CHLOROPLASTIC-LIKE"/>
    <property type="match status" value="1"/>
</dbReference>
<gene>
    <name evidence="5" type="ORF">PIB30_048643</name>
</gene>
<accession>A0ABU6VG85</accession>
<keyword evidence="4" id="KW-0812">Transmembrane</keyword>
<comment type="caution">
    <text evidence="5">The sequence shown here is derived from an EMBL/GenBank/DDBJ whole genome shotgun (WGS) entry which is preliminary data.</text>
</comment>
<evidence type="ECO:0000256" key="2">
    <source>
        <dbReference type="SAM" id="Coils"/>
    </source>
</evidence>
<evidence type="ECO:0000256" key="1">
    <source>
        <dbReference type="ARBA" id="ARBA00023054"/>
    </source>
</evidence>
<protein>
    <recommendedName>
        <fullName evidence="7">Protein CHUP1, chloroplastic</fullName>
    </recommendedName>
</protein>
<proteinExistence type="predicted"/>
<evidence type="ECO:0000313" key="6">
    <source>
        <dbReference type="Proteomes" id="UP001341840"/>
    </source>
</evidence>
<dbReference type="EMBL" id="JASCZI010151355">
    <property type="protein sequence ID" value="MED6172281.1"/>
    <property type="molecule type" value="Genomic_DNA"/>
</dbReference>
<feature type="compositionally biased region" description="Acidic residues" evidence="3">
    <location>
        <begin position="312"/>
        <end position="324"/>
    </location>
</feature>
<organism evidence="5 6">
    <name type="scientific">Stylosanthes scabra</name>
    <dbReference type="NCBI Taxonomy" id="79078"/>
    <lineage>
        <taxon>Eukaryota</taxon>
        <taxon>Viridiplantae</taxon>
        <taxon>Streptophyta</taxon>
        <taxon>Embryophyta</taxon>
        <taxon>Tracheophyta</taxon>
        <taxon>Spermatophyta</taxon>
        <taxon>Magnoliopsida</taxon>
        <taxon>eudicotyledons</taxon>
        <taxon>Gunneridae</taxon>
        <taxon>Pentapetalae</taxon>
        <taxon>rosids</taxon>
        <taxon>fabids</taxon>
        <taxon>Fabales</taxon>
        <taxon>Fabaceae</taxon>
        <taxon>Papilionoideae</taxon>
        <taxon>50 kb inversion clade</taxon>
        <taxon>dalbergioids sensu lato</taxon>
        <taxon>Dalbergieae</taxon>
        <taxon>Pterocarpus clade</taxon>
        <taxon>Stylosanthes</taxon>
    </lineage>
</organism>
<dbReference type="Proteomes" id="UP001341840">
    <property type="component" value="Unassembled WGS sequence"/>
</dbReference>
<sequence>MKSLPPGCDELEETENIIANAAYFMNQNEEKHVKNEKEILQNLVENYKQREMTLQRKLLQLNVLKEEQSAIAELRIQLKKKNAKFDSLNETITSLEAKNKAMEEKVREDGVSKKHLETAKKMLNEMERKKSFEGRRVEEQILMLEQQVTELQKQDSSARDAKMINKLKDVEGVELEALELKRTNKELELEKREIGFKLVTADVKAKTQEETVALIKEEITGLRRVHEELLEQVERLQRNRFEVVEEVVYQRWLFACLRFELNNHHQKKVTRERNCIKNNLEESYDEKDQIALTYEYNDPELESNNSSNTTTLDDDDGTETETETETTTLDESSSSSQSSSSKSSSLVGKMKRWRKTKHYYSKENNVISSPNGLTSFAMPMVLPSDVSAMQLSSQEISSNKPLERSLKRVSFDDCSVKPCNNQDLLEADKIVPDHIDFLENKQENKTEQQQELEALVNKLYSQEDDRGSDSMEDNCWKNLITVTTLEDGGFLETKQEKENRLEDYAEEHEELNNEMFSRQEHRTKLVLLVQLVAIIFFSMLLLQAYFRIVV</sequence>
<keyword evidence="4" id="KW-1133">Transmembrane helix</keyword>
<feature type="coiled-coil region" evidence="2">
    <location>
        <begin position="26"/>
        <end position="105"/>
    </location>
</feature>
<feature type="compositionally biased region" description="Low complexity" evidence="3">
    <location>
        <begin position="302"/>
        <end position="311"/>
    </location>
</feature>
<feature type="region of interest" description="Disordered" evidence="3">
    <location>
        <begin position="296"/>
        <end position="349"/>
    </location>
</feature>
<evidence type="ECO:0000256" key="4">
    <source>
        <dbReference type="SAM" id="Phobius"/>
    </source>
</evidence>
<name>A0ABU6VG85_9FABA</name>
<feature type="transmembrane region" description="Helical" evidence="4">
    <location>
        <begin position="525"/>
        <end position="546"/>
    </location>
</feature>
<feature type="coiled-coil region" evidence="2">
    <location>
        <begin position="134"/>
        <end position="246"/>
    </location>
</feature>
<evidence type="ECO:0008006" key="7">
    <source>
        <dbReference type="Google" id="ProtNLM"/>
    </source>
</evidence>
<keyword evidence="1 2" id="KW-0175">Coiled coil</keyword>
<dbReference type="PANTHER" id="PTHR31342">
    <property type="entry name" value="PROTEIN CHUP1, CHLOROPLASTIC"/>
    <property type="match status" value="1"/>
</dbReference>
<evidence type="ECO:0000256" key="3">
    <source>
        <dbReference type="SAM" id="MobiDB-lite"/>
    </source>
</evidence>
<reference evidence="5 6" key="1">
    <citation type="journal article" date="2023" name="Plants (Basel)">
        <title>Bridging the Gap: Combining Genomics and Transcriptomics Approaches to Understand Stylosanthes scabra, an Orphan Legume from the Brazilian Caatinga.</title>
        <authorList>
            <person name="Ferreira-Neto J.R.C."/>
            <person name="da Silva M.D."/>
            <person name="Binneck E."/>
            <person name="de Melo N.F."/>
            <person name="da Silva R.H."/>
            <person name="de Melo A.L.T.M."/>
            <person name="Pandolfi V."/>
            <person name="Bustamante F.O."/>
            <person name="Brasileiro-Vidal A.C."/>
            <person name="Benko-Iseppon A.M."/>
        </authorList>
    </citation>
    <scope>NUCLEOTIDE SEQUENCE [LARGE SCALE GENOMIC DNA]</scope>
    <source>
        <tissue evidence="5">Leaves</tissue>
    </source>
</reference>
<feature type="compositionally biased region" description="Low complexity" evidence="3">
    <location>
        <begin position="325"/>
        <end position="345"/>
    </location>
</feature>
<evidence type="ECO:0000313" key="5">
    <source>
        <dbReference type="EMBL" id="MED6172281.1"/>
    </source>
</evidence>
<keyword evidence="4" id="KW-0472">Membrane</keyword>
<keyword evidence="6" id="KW-1185">Reference proteome</keyword>
<feature type="coiled-coil region" evidence="2">
    <location>
        <begin position="435"/>
        <end position="465"/>
    </location>
</feature>
<dbReference type="InterPro" id="IPR040265">
    <property type="entry name" value="CHUP1/IPGA1-like"/>
</dbReference>